<dbReference type="EMBL" id="JH795863">
    <property type="protein sequence ID" value="EJU01839.1"/>
    <property type="molecule type" value="Genomic_DNA"/>
</dbReference>
<proteinExistence type="predicted"/>
<protein>
    <submittedName>
        <fullName evidence="1">Uncharacterized protein</fullName>
    </submittedName>
</protein>
<dbReference type="AlphaFoldDB" id="M5FZ99"/>
<accession>M5FZ99</accession>
<reference evidence="1 2" key="1">
    <citation type="journal article" date="2012" name="Science">
        <title>The Paleozoic origin of enzymatic lignin decomposition reconstructed from 31 fungal genomes.</title>
        <authorList>
            <person name="Floudas D."/>
            <person name="Binder M."/>
            <person name="Riley R."/>
            <person name="Barry K."/>
            <person name="Blanchette R.A."/>
            <person name="Henrissat B."/>
            <person name="Martinez A.T."/>
            <person name="Otillar R."/>
            <person name="Spatafora J.W."/>
            <person name="Yadav J.S."/>
            <person name="Aerts A."/>
            <person name="Benoit I."/>
            <person name="Boyd A."/>
            <person name="Carlson A."/>
            <person name="Copeland A."/>
            <person name="Coutinho P.M."/>
            <person name="de Vries R.P."/>
            <person name="Ferreira P."/>
            <person name="Findley K."/>
            <person name="Foster B."/>
            <person name="Gaskell J."/>
            <person name="Glotzer D."/>
            <person name="Gorecki P."/>
            <person name="Heitman J."/>
            <person name="Hesse C."/>
            <person name="Hori C."/>
            <person name="Igarashi K."/>
            <person name="Jurgens J.A."/>
            <person name="Kallen N."/>
            <person name="Kersten P."/>
            <person name="Kohler A."/>
            <person name="Kuees U."/>
            <person name="Kumar T.K.A."/>
            <person name="Kuo A."/>
            <person name="LaButti K."/>
            <person name="Larrondo L.F."/>
            <person name="Lindquist E."/>
            <person name="Ling A."/>
            <person name="Lombard V."/>
            <person name="Lucas S."/>
            <person name="Lundell T."/>
            <person name="Martin R."/>
            <person name="McLaughlin D.J."/>
            <person name="Morgenstern I."/>
            <person name="Morin E."/>
            <person name="Murat C."/>
            <person name="Nagy L.G."/>
            <person name="Nolan M."/>
            <person name="Ohm R.A."/>
            <person name="Patyshakuliyeva A."/>
            <person name="Rokas A."/>
            <person name="Ruiz-Duenas F.J."/>
            <person name="Sabat G."/>
            <person name="Salamov A."/>
            <person name="Samejima M."/>
            <person name="Schmutz J."/>
            <person name="Slot J.C."/>
            <person name="St John F."/>
            <person name="Stenlid J."/>
            <person name="Sun H."/>
            <person name="Sun S."/>
            <person name="Syed K."/>
            <person name="Tsang A."/>
            <person name="Wiebenga A."/>
            <person name="Young D."/>
            <person name="Pisabarro A."/>
            <person name="Eastwood D.C."/>
            <person name="Martin F."/>
            <person name="Cullen D."/>
            <person name="Grigoriev I.V."/>
            <person name="Hibbett D.S."/>
        </authorList>
    </citation>
    <scope>NUCLEOTIDE SEQUENCE [LARGE SCALE GENOMIC DNA]</scope>
    <source>
        <strain evidence="1 2">DJM-731 SS1</strain>
    </source>
</reference>
<keyword evidence="2" id="KW-1185">Reference proteome</keyword>
<dbReference type="RefSeq" id="XP_040628736.1">
    <property type="nucleotide sequence ID" value="XM_040772729.1"/>
</dbReference>
<feature type="non-terminal residue" evidence="1">
    <location>
        <position position="209"/>
    </location>
</feature>
<dbReference type="Proteomes" id="UP000030653">
    <property type="component" value="Unassembled WGS sequence"/>
</dbReference>
<gene>
    <name evidence="1" type="ORF">DACRYDRAFT_22211</name>
</gene>
<name>M5FZ99_DACPD</name>
<evidence type="ECO:0000313" key="2">
    <source>
        <dbReference type="Proteomes" id="UP000030653"/>
    </source>
</evidence>
<dbReference type="GeneID" id="63687791"/>
<organism evidence="1 2">
    <name type="scientific">Dacryopinax primogenitus (strain DJM 731)</name>
    <name type="common">Brown rot fungus</name>
    <dbReference type="NCBI Taxonomy" id="1858805"/>
    <lineage>
        <taxon>Eukaryota</taxon>
        <taxon>Fungi</taxon>
        <taxon>Dikarya</taxon>
        <taxon>Basidiomycota</taxon>
        <taxon>Agaricomycotina</taxon>
        <taxon>Dacrymycetes</taxon>
        <taxon>Dacrymycetales</taxon>
        <taxon>Dacrymycetaceae</taxon>
        <taxon>Dacryopinax</taxon>
    </lineage>
</organism>
<evidence type="ECO:0000313" key="1">
    <source>
        <dbReference type="EMBL" id="EJU01839.1"/>
    </source>
</evidence>
<sequence length="209" mass="23058">MPIEDARAEVISVASSHSGSPALPPLNLLIPGLRPAWEAHPFASMLSADQHYITTDDERVLDELSAASRAARAPLPRTKLGARGGGNSSVQVRKDAEVPVSGERSREIMCQSGVLDFTVIRDQPKLILQLRLTNHSNNKPTAFKLYHSANEEQRKKLKVEHNCFPTHMLDQYSRIISLSPRVGVIHPMCTADITGRLITSPLEACLIRR</sequence>
<dbReference type="HOGENOM" id="CLU_1315378_0_0_1"/>